<dbReference type="GO" id="GO:0015074">
    <property type="term" value="P:DNA integration"/>
    <property type="evidence" value="ECO:0007669"/>
    <property type="project" value="InterPro"/>
</dbReference>
<evidence type="ECO:0000259" key="2">
    <source>
        <dbReference type="PROSITE" id="PS51898"/>
    </source>
</evidence>
<sequence length="309" mass="33831">MPVVITAAWLEAIDAFILALCAAGHPGTTVVTRRQQLQHLARRVGSDPWVLTSEDLLGYVAAQAWAQETRRGRYSAFREFWRWGKATGRCRKNVAKVLPRVRASAPAPRPVPDAVYQIAVRRADERTALILRLAHDGGLRRGEIAVIHSNDLIQDFIGWSLLVHGKGNKKRVVPLPPRLALDLRARAEGWVFPGDLDGHLSPRRIGELAVDVLAPPWTIHTLRHSFATRTHALDGDTLTVQRLLGHASADTTARYVLLGDERLRGTVYRAAGLAVPTAAARRDGLVSGVSGVVSLYHARSSRKPEGPGT</sequence>
<dbReference type="Pfam" id="PF00589">
    <property type="entry name" value="Phage_integrase"/>
    <property type="match status" value="1"/>
</dbReference>
<dbReference type="AlphaFoldDB" id="A0A2A6FN84"/>
<organism evidence="3 4">
    <name type="scientific">Candidatus Lumbricidiphila eiseniae</name>
    <dbReference type="NCBI Taxonomy" id="1969409"/>
    <lineage>
        <taxon>Bacteria</taxon>
        <taxon>Bacillati</taxon>
        <taxon>Actinomycetota</taxon>
        <taxon>Actinomycetes</taxon>
        <taxon>Micrococcales</taxon>
        <taxon>Microbacteriaceae</taxon>
        <taxon>Candidatus Lumbricidiphila</taxon>
    </lineage>
</organism>
<proteinExistence type="predicted"/>
<protein>
    <recommendedName>
        <fullName evidence="2">Tyr recombinase domain-containing protein</fullName>
    </recommendedName>
</protein>
<comment type="caution">
    <text evidence="3">The sequence shown here is derived from an EMBL/GenBank/DDBJ whole genome shotgun (WGS) entry which is preliminary data.</text>
</comment>
<feature type="domain" description="Tyr recombinase" evidence="2">
    <location>
        <begin position="106"/>
        <end position="268"/>
    </location>
</feature>
<dbReference type="PANTHER" id="PTHR30349:SF64">
    <property type="entry name" value="PROPHAGE INTEGRASE INTD-RELATED"/>
    <property type="match status" value="1"/>
</dbReference>
<dbReference type="InterPro" id="IPR002104">
    <property type="entry name" value="Integrase_catalytic"/>
</dbReference>
<dbReference type="InterPro" id="IPR013762">
    <property type="entry name" value="Integrase-like_cat_sf"/>
</dbReference>
<dbReference type="Proteomes" id="UP000219994">
    <property type="component" value="Unassembled WGS sequence"/>
</dbReference>
<dbReference type="Gene3D" id="1.10.443.10">
    <property type="entry name" value="Intergrase catalytic core"/>
    <property type="match status" value="1"/>
</dbReference>
<evidence type="ECO:0000313" key="3">
    <source>
        <dbReference type="EMBL" id="PDQ34140.1"/>
    </source>
</evidence>
<dbReference type="InterPro" id="IPR011010">
    <property type="entry name" value="DNA_brk_join_enz"/>
</dbReference>
<dbReference type="EMBL" id="NAEP01000069">
    <property type="protein sequence ID" value="PDQ34140.1"/>
    <property type="molecule type" value="Genomic_DNA"/>
</dbReference>
<keyword evidence="1" id="KW-0233">DNA recombination</keyword>
<evidence type="ECO:0000256" key="1">
    <source>
        <dbReference type="ARBA" id="ARBA00023172"/>
    </source>
</evidence>
<accession>A0A2A6FN84</accession>
<dbReference type="PANTHER" id="PTHR30349">
    <property type="entry name" value="PHAGE INTEGRASE-RELATED"/>
    <property type="match status" value="1"/>
</dbReference>
<name>A0A2A6FN84_9MICO</name>
<reference evidence="4" key="1">
    <citation type="submission" date="2017-03" db="EMBL/GenBank/DDBJ databases">
        <authorList>
            <person name="Lund M.B."/>
        </authorList>
    </citation>
    <scope>NUCLEOTIDE SEQUENCE [LARGE SCALE GENOMIC DNA]</scope>
</reference>
<dbReference type="SUPFAM" id="SSF56349">
    <property type="entry name" value="DNA breaking-rejoining enzymes"/>
    <property type="match status" value="1"/>
</dbReference>
<dbReference type="GO" id="GO:0006310">
    <property type="term" value="P:DNA recombination"/>
    <property type="evidence" value="ECO:0007669"/>
    <property type="project" value="UniProtKB-KW"/>
</dbReference>
<evidence type="ECO:0000313" key="4">
    <source>
        <dbReference type="Proteomes" id="UP000219994"/>
    </source>
</evidence>
<gene>
    <name evidence="3" type="ORF">B5766_12980</name>
</gene>
<dbReference type="GO" id="GO:0003677">
    <property type="term" value="F:DNA binding"/>
    <property type="evidence" value="ECO:0007669"/>
    <property type="project" value="InterPro"/>
</dbReference>
<dbReference type="PROSITE" id="PS51898">
    <property type="entry name" value="TYR_RECOMBINASE"/>
    <property type="match status" value="1"/>
</dbReference>
<dbReference type="InterPro" id="IPR050090">
    <property type="entry name" value="Tyrosine_recombinase_XerCD"/>
</dbReference>